<dbReference type="InterPro" id="IPR000845">
    <property type="entry name" value="Nucleoside_phosphorylase_d"/>
</dbReference>
<keyword evidence="2" id="KW-0378">Hydrolase</keyword>
<proteinExistence type="predicted"/>
<feature type="domain" description="Nucleoside phosphorylase" evidence="1">
    <location>
        <begin position="16"/>
        <end position="116"/>
    </location>
</feature>
<dbReference type="PANTHER" id="PTHR46832:SF1">
    <property type="entry name" value="5'-METHYLTHIOADENOSINE_S-ADENOSYLHOMOCYSTEINE NUCLEOSIDASE"/>
    <property type="match status" value="1"/>
</dbReference>
<dbReference type="InterPro" id="IPR035994">
    <property type="entry name" value="Nucleoside_phosphorylase_sf"/>
</dbReference>
<dbReference type="EMBL" id="UOGL01000227">
    <property type="protein sequence ID" value="VAX38592.1"/>
    <property type="molecule type" value="Genomic_DNA"/>
</dbReference>
<keyword evidence="2" id="KW-0326">Glycosidase</keyword>
<dbReference type="AlphaFoldDB" id="A0A3B1DCU5"/>
<dbReference type="GO" id="GO:0008930">
    <property type="term" value="F:methylthioadenosine nucleosidase activity"/>
    <property type="evidence" value="ECO:0007669"/>
    <property type="project" value="UniProtKB-EC"/>
</dbReference>
<dbReference type="Gene3D" id="3.40.50.1580">
    <property type="entry name" value="Nucleoside phosphorylase domain"/>
    <property type="match status" value="1"/>
</dbReference>
<feature type="non-terminal residue" evidence="2">
    <location>
        <position position="213"/>
    </location>
</feature>
<feature type="domain" description="Nucleoside phosphorylase" evidence="1">
    <location>
        <begin position="128"/>
        <end position="188"/>
    </location>
</feature>
<dbReference type="EC" id="3.2.2.9" evidence="2"/>
<sequence>MNNSSSVETDAAHAQIGIVCALPMELAPLRGRCSLQRKYSGGTFVFRGGVYNQIRIAIVESGLGYARARNATLSLVEAHTPRWVLSCGFSGALLPEMNIGDIVVANGIVDMHGQSLPLPVEMPTEGKTNLHVGKILTSDEMIRSVKEKQQLAEKYSAIAVDMESLAVAQVCQEQKKNFMAIRTISDDLSKDLPPEILSILSSTGGMRLGAALG</sequence>
<dbReference type="GO" id="GO:0019284">
    <property type="term" value="P:L-methionine salvage from S-adenosylmethionine"/>
    <property type="evidence" value="ECO:0007669"/>
    <property type="project" value="TreeGrafter"/>
</dbReference>
<dbReference type="CDD" id="cd17877">
    <property type="entry name" value="NP_MTAN-like"/>
    <property type="match status" value="1"/>
</dbReference>
<dbReference type="GO" id="GO:0005829">
    <property type="term" value="C:cytosol"/>
    <property type="evidence" value="ECO:0007669"/>
    <property type="project" value="TreeGrafter"/>
</dbReference>
<protein>
    <submittedName>
        <fullName evidence="2">5'-methylthioadenosine nucleosidase @ S-adenosylhomocysteine nucleosidase</fullName>
        <ecNumber evidence="2">3.2.2.16</ecNumber>
        <ecNumber evidence="2">3.2.2.9</ecNumber>
    </submittedName>
</protein>
<accession>A0A3B1DCU5</accession>
<evidence type="ECO:0000259" key="1">
    <source>
        <dbReference type="Pfam" id="PF01048"/>
    </source>
</evidence>
<dbReference type="PANTHER" id="PTHR46832">
    <property type="entry name" value="5'-METHYLTHIOADENOSINE/S-ADENOSYLHOMOCYSTEINE NUCLEOSIDASE"/>
    <property type="match status" value="1"/>
</dbReference>
<dbReference type="GO" id="GO:0008782">
    <property type="term" value="F:adenosylhomocysteine nucleosidase activity"/>
    <property type="evidence" value="ECO:0007669"/>
    <property type="project" value="UniProtKB-EC"/>
</dbReference>
<organism evidence="2">
    <name type="scientific">hydrothermal vent metagenome</name>
    <dbReference type="NCBI Taxonomy" id="652676"/>
    <lineage>
        <taxon>unclassified sequences</taxon>
        <taxon>metagenomes</taxon>
        <taxon>ecological metagenomes</taxon>
    </lineage>
</organism>
<name>A0A3B1DCU5_9ZZZZ</name>
<dbReference type="Pfam" id="PF01048">
    <property type="entry name" value="PNP_UDP_1"/>
    <property type="match status" value="2"/>
</dbReference>
<dbReference type="SUPFAM" id="SSF53167">
    <property type="entry name" value="Purine and uridine phosphorylases"/>
    <property type="match status" value="1"/>
</dbReference>
<reference evidence="2" key="1">
    <citation type="submission" date="2018-06" db="EMBL/GenBank/DDBJ databases">
        <authorList>
            <person name="Zhirakovskaya E."/>
        </authorList>
    </citation>
    <scope>NUCLEOTIDE SEQUENCE</scope>
</reference>
<dbReference type="EC" id="3.2.2.16" evidence="2"/>
<evidence type="ECO:0000313" key="2">
    <source>
        <dbReference type="EMBL" id="VAX38592.1"/>
    </source>
</evidence>
<gene>
    <name evidence="2" type="ORF">MNBD_PLANCTO02-1658</name>
</gene>
<dbReference type="GO" id="GO:0009116">
    <property type="term" value="P:nucleoside metabolic process"/>
    <property type="evidence" value="ECO:0007669"/>
    <property type="project" value="InterPro"/>
</dbReference>